<dbReference type="Pfam" id="PF11678">
    <property type="entry name" value="Tle3_C"/>
    <property type="match status" value="1"/>
</dbReference>
<protein>
    <recommendedName>
        <fullName evidence="1">Antibacterial effector protein Tle3 C-terminal domain-containing protein</fullName>
    </recommendedName>
</protein>
<dbReference type="InterPro" id="IPR021692">
    <property type="entry name" value="Tle3_C"/>
</dbReference>
<reference evidence="2" key="1">
    <citation type="submission" date="2019-08" db="EMBL/GenBank/DDBJ databases">
        <authorList>
            <person name="Kucharzyk K."/>
            <person name="Murdoch R.W."/>
            <person name="Higgins S."/>
            <person name="Loffler F."/>
        </authorList>
    </citation>
    <scope>NUCLEOTIDE SEQUENCE</scope>
</reference>
<feature type="domain" description="Antibacterial effector protein Tle3 C-terminal" evidence="1">
    <location>
        <begin position="5"/>
        <end position="78"/>
    </location>
</feature>
<organism evidence="2">
    <name type="scientific">bioreactor metagenome</name>
    <dbReference type="NCBI Taxonomy" id="1076179"/>
    <lineage>
        <taxon>unclassified sequences</taxon>
        <taxon>metagenomes</taxon>
        <taxon>ecological metagenomes</taxon>
    </lineage>
</organism>
<accession>A0A645J1D0</accession>
<dbReference type="EMBL" id="VSSQ01129068">
    <property type="protein sequence ID" value="MPN57495.1"/>
    <property type="molecule type" value="Genomic_DNA"/>
</dbReference>
<comment type="caution">
    <text evidence="2">The sequence shown here is derived from an EMBL/GenBank/DDBJ whole genome shotgun (WGS) entry which is preliminary data.</text>
</comment>
<evidence type="ECO:0000313" key="2">
    <source>
        <dbReference type="EMBL" id="MPN57495.1"/>
    </source>
</evidence>
<proteinExistence type="predicted"/>
<dbReference type="AlphaFoldDB" id="A0A645J1D0"/>
<evidence type="ECO:0000259" key="1">
    <source>
        <dbReference type="Pfam" id="PF11678"/>
    </source>
</evidence>
<name>A0A645J1D0_9ZZZZ</name>
<sequence>MPRYRLETQEELEQRIANYIPEPTDHSTLPSHPKFLSRVVAYDLPIGFCRSHQDKVFWNELNHLADWRLSDAYFWTGKLNIPPMPALIDIETYGDLRKQQEQTAALWNTQSKDTVLA</sequence>
<gene>
    <name evidence="2" type="ORF">SDC9_205189</name>
</gene>